<evidence type="ECO:0000256" key="3">
    <source>
        <dbReference type="ARBA" id="ARBA00022452"/>
    </source>
</evidence>
<comment type="similarity">
    <text evidence="2 10">Belongs to the outer membrane factor (OMF) (TC 1.B.17) family.</text>
</comment>
<dbReference type="InterPro" id="IPR010131">
    <property type="entry name" value="MdtP/NodT-like"/>
</dbReference>
<evidence type="ECO:0000256" key="1">
    <source>
        <dbReference type="ARBA" id="ARBA00004370"/>
    </source>
</evidence>
<dbReference type="OrthoDB" id="9770517at2"/>
<dbReference type="PROSITE" id="PS51257">
    <property type="entry name" value="PROKAR_LIPOPROTEIN"/>
    <property type="match status" value="1"/>
</dbReference>
<comment type="function">
    <text evidence="9">Could be involved in resistance to puromycin, acriflavine and tetraphenylarsonium chloride.</text>
</comment>
<feature type="region of interest" description="Disordered" evidence="11">
    <location>
        <begin position="466"/>
        <end position="485"/>
    </location>
</feature>
<comment type="subcellular location">
    <subcellularLocation>
        <location evidence="10">Cell outer membrane</location>
        <topology evidence="10">Lipid-anchor</topology>
    </subcellularLocation>
    <subcellularLocation>
        <location evidence="1">Membrane</location>
    </subcellularLocation>
</comment>
<accession>A0A1M4WMQ6</accession>
<evidence type="ECO:0000256" key="10">
    <source>
        <dbReference type="RuleBase" id="RU362097"/>
    </source>
</evidence>
<dbReference type="PANTHER" id="PTHR30203">
    <property type="entry name" value="OUTER MEMBRANE CATION EFFLUX PROTEIN"/>
    <property type="match status" value="1"/>
</dbReference>
<dbReference type="STRING" id="213588.SAMN02745204_01218"/>
<evidence type="ECO:0000256" key="6">
    <source>
        <dbReference type="ARBA" id="ARBA00023136"/>
    </source>
</evidence>
<dbReference type="GO" id="GO:0009279">
    <property type="term" value="C:cell outer membrane"/>
    <property type="evidence" value="ECO:0007669"/>
    <property type="project" value="UniProtKB-SubCell"/>
</dbReference>
<keyword evidence="5 10" id="KW-0732">Signal</keyword>
<evidence type="ECO:0000256" key="9">
    <source>
        <dbReference type="ARBA" id="ARBA00037313"/>
    </source>
</evidence>
<keyword evidence="7 10" id="KW-0564">Palmitate</keyword>
<evidence type="ECO:0000256" key="11">
    <source>
        <dbReference type="SAM" id="MobiDB-lite"/>
    </source>
</evidence>
<evidence type="ECO:0000313" key="13">
    <source>
        <dbReference type="Proteomes" id="UP000242857"/>
    </source>
</evidence>
<evidence type="ECO:0000256" key="8">
    <source>
        <dbReference type="ARBA" id="ARBA00023288"/>
    </source>
</evidence>
<evidence type="ECO:0000256" key="2">
    <source>
        <dbReference type="ARBA" id="ARBA00007613"/>
    </source>
</evidence>
<keyword evidence="13" id="KW-1185">Reference proteome</keyword>
<organism evidence="12 13">
    <name type="scientific">Thermomonas hydrothermalis</name>
    <dbReference type="NCBI Taxonomy" id="213588"/>
    <lineage>
        <taxon>Bacteria</taxon>
        <taxon>Pseudomonadati</taxon>
        <taxon>Pseudomonadota</taxon>
        <taxon>Gammaproteobacteria</taxon>
        <taxon>Lysobacterales</taxon>
        <taxon>Lysobacteraceae</taxon>
        <taxon>Thermomonas</taxon>
    </lineage>
</organism>
<dbReference type="EMBL" id="FQUK01000016">
    <property type="protein sequence ID" value="SHE82529.1"/>
    <property type="molecule type" value="Genomic_DNA"/>
</dbReference>
<name>A0A1M4WMQ6_9GAMM</name>
<keyword evidence="4 10" id="KW-0812">Transmembrane</keyword>
<gene>
    <name evidence="12" type="ORF">SAMN02745204_01218</name>
</gene>
<feature type="chain" id="PRO_5011809665" evidence="10">
    <location>
        <begin position="27"/>
        <end position="485"/>
    </location>
</feature>
<dbReference type="AlphaFoldDB" id="A0A1M4WMQ6"/>
<reference evidence="13" key="1">
    <citation type="submission" date="2016-11" db="EMBL/GenBank/DDBJ databases">
        <authorList>
            <person name="Varghese N."/>
            <person name="Submissions S."/>
        </authorList>
    </citation>
    <scope>NUCLEOTIDE SEQUENCE [LARGE SCALE GENOMIC DNA]</scope>
    <source>
        <strain evidence="13">DSM 14834</strain>
    </source>
</reference>
<dbReference type="Pfam" id="PF02321">
    <property type="entry name" value="OEP"/>
    <property type="match status" value="2"/>
</dbReference>
<dbReference type="Gene3D" id="1.20.1600.10">
    <property type="entry name" value="Outer membrane efflux proteins (OEP)"/>
    <property type="match status" value="1"/>
</dbReference>
<protein>
    <submittedName>
        <fullName evidence="12">Outer membrane protein, multidrug efflux system</fullName>
    </submittedName>
</protein>
<evidence type="ECO:0000313" key="12">
    <source>
        <dbReference type="EMBL" id="SHE82529.1"/>
    </source>
</evidence>
<proteinExistence type="inferred from homology"/>
<keyword evidence="3 10" id="KW-1134">Transmembrane beta strand</keyword>
<dbReference type="SUPFAM" id="SSF56954">
    <property type="entry name" value="Outer membrane efflux proteins (OEP)"/>
    <property type="match status" value="1"/>
</dbReference>
<keyword evidence="6 10" id="KW-0472">Membrane</keyword>
<dbReference type="RefSeq" id="WP_072755724.1">
    <property type="nucleotide sequence ID" value="NZ_FQUK01000016.1"/>
</dbReference>
<dbReference type="NCBIfam" id="TIGR01845">
    <property type="entry name" value="outer_NodT"/>
    <property type="match status" value="1"/>
</dbReference>
<keyword evidence="8 10" id="KW-0449">Lipoprotein</keyword>
<dbReference type="InterPro" id="IPR003423">
    <property type="entry name" value="OMP_efflux"/>
</dbReference>
<dbReference type="Gene3D" id="2.20.200.10">
    <property type="entry name" value="Outer membrane efflux proteins (OEP)"/>
    <property type="match status" value="1"/>
</dbReference>
<feature type="signal peptide" evidence="10">
    <location>
        <begin position="1"/>
        <end position="26"/>
    </location>
</feature>
<evidence type="ECO:0000256" key="4">
    <source>
        <dbReference type="ARBA" id="ARBA00022692"/>
    </source>
</evidence>
<evidence type="ECO:0000256" key="7">
    <source>
        <dbReference type="ARBA" id="ARBA00023139"/>
    </source>
</evidence>
<dbReference type="Proteomes" id="UP000242857">
    <property type="component" value="Unassembled WGS sequence"/>
</dbReference>
<dbReference type="GO" id="GO:0015562">
    <property type="term" value="F:efflux transmembrane transporter activity"/>
    <property type="evidence" value="ECO:0007669"/>
    <property type="project" value="InterPro"/>
</dbReference>
<dbReference type="PANTHER" id="PTHR30203:SF20">
    <property type="entry name" value="MULTIDRUG RESISTANCE OUTER MEMBRANE PROTEIN MDTP-RELATED"/>
    <property type="match status" value="1"/>
</dbReference>
<feature type="compositionally biased region" description="Polar residues" evidence="11">
    <location>
        <begin position="474"/>
        <end position="485"/>
    </location>
</feature>
<evidence type="ECO:0000256" key="5">
    <source>
        <dbReference type="ARBA" id="ARBA00022729"/>
    </source>
</evidence>
<sequence length="485" mass="50146">MIRRRFPAAQRALLGAAIALTLAACAAPPRLAPPTLTERAPMSAPPGQTAAWPAADWWQRYQDPTLDTLIRRALADAPALAQAQARLALAQAAVAAQAADAGVLVAASASVQRQRISEHGLFPVRFLGFTWYSQADLGAQLQYDLDWWGKHRAAIAAAAGQARAAAAEAEQARLTIATAVAQLYFGWQADQARLALADQAVQAQQRLLTLARARAAQGLDGSDAVHGAEAALAAAERARRGLAASADGRRIALAALLGVAPDALPPLQPRPLPTPAAGVPEDASLGLLARRPDILASRWRVEAAVQDVAAARAAFFPDLSLKALVGLSSIDLGRLLTAGSRVALLQPALSLPLFDAGRLRAAYGIRRAQLDAAVADYHASVVQAAREVQQQALTVAQLADEAAQQAAALAAAQALQANAEARARAGLGDDRSRAQAALALLQAQDAATVLAAARLTADIALIQSLGGGDVDASPRSSAPQDATSP</sequence>